<reference evidence="3" key="1">
    <citation type="journal article" date="2013" name="Science">
        <title>The Amborella genome and the evolution of flowering plants.</title>
        <authorList>
            <consortium name="Amborella Genome Project"/>
        </authorList>
    </citation>
    <scope>NUCLEOTIDE SEQUENCE [LARGE SCALE GENOMIC DNA]</scope>
</reference>
<accession>U5D1F7</accession>
<organism evidence="2 3">
    <name type="scientific">Amborella trichopoda</name>
    <dbReference type="NCBI Taxonomy" id="13333"/>
    <lineage>
        <taxon>Eukaryota</taxon>
        <taxon>Viridiplantae</taxon>
        <taxon>Streptophyta</taxon>
        <taxon>Embryophyta</taxon>
        <taxon>Tracheophyta</taxon>
        <taxon>Spermatophyta</taxon>
        <taxon>Magnoliopsida</taxon>
        <taxon>Amborellales</taxon>
        <taxon>Amborellaceae</taxon>
        <taxon>Amborella</taxon>
    </lineage>
</organism>
<dbReference type="OrthoDB" id="611769at2759"/>
<keyword evidence="3" id="KW-1185">Reference proteome</keyword>
<dbReference type="Gramene" id="ERN16269">
    <property type="protein sequence ID" value="ERN16269"/>
    <property type="gene ID" value="AMTR_s00063p00167020"/>
</dbReference>
<gene>
    <name evidence="2" type="ORF">AMTR_s00063p00167020</name>
</gene>
<dbReference type="PANTHER" id="PTHR31350:SF29">
    <property type="entry name" value="PROTEIN SIRB1 N-TERMINAL DOMAIN-CONTAINING PROTEIN"/>
    <property type="match status" value="1"/>
</dbReference>
<dbReference type="Pfam" id="PF13369">
    <property type="entry name" value="Transglut_core2"/>
    <property type="match status" value="1"/>
</dbReference>
<dbReference type="KEGG" id="atr:18444574"/>
<dbReference type="HOGENOM" id="CLU_050307_0_0_1"/>
<dbReference type="AlphaFoldDB" id="U5D1F7"/>
<dbReference type="InterPro" id="IPR032698">
    <property type="entry name" value="SirB1_N"/>
</dbReference>
<dbReference type="EMBL" id="KI392467">
    <property type="protein sequence ID" value="ERN16269.1"/>
    <property type="molecule type" value="Genomic_DNA"/>
</dbReference>
<sequence length="438" mass="49533">MAMATSSCSSPWVAPFLSTATCNNGIKFRSLWKCNDKRSLFNLIVCKSSSEHHHNHPFANGSPLHDALDACGVDTHHARAARKGFLKQIDGLSVIEKETSIAINRPVDLGRAALQIAAEDDALISHSSVPLPVDSFVERLDDLSMDFFAHHLPLTRPPPDAFIQSLERYFYVHKGFRRTSMNHRDVRDLYLHSVLTRRTGSLVMIAVIYSEMVKMLRLYGVVDFDIEIYFPHDLVSLPQGYDKQKSKVSDEPHIMTPLSLLVEMLRDLKDAFWPFQYGRNCSLFLRAASATNFVTGSSIIDGIASASNDNASGFEVASMRAAQHRLGRGVWTGPRFGDIRRALAACERLVLLDFDIRELRDYSILLYHAGFFEESLHYLKLYENSKSSTQTKKFSSDLNWALEEDAERKLVIRLKLISMEKGWSKPSTQSLWGTSEPW</sequence>
<dbReference type="eggNOG" id="ENOG502QTEM">
    <property type="taxonomic scope" value="Eukaryota"/>
</dbReference>
<dbReference type="OMA" id="VWVPSPC"/>
<feature type="domain" description="Protein SirB1 N-terminal" evidence="1">
    <location>
        <begin position="138"/>
        <end position="218"/>
    </location>
</feature>
<protein>
    <recommendedName>
        <fullName evidence="1">Protein SirB1 N-terminal domain-containing protein</fullName>
    </recommendedName>
</protein>
<evidence type="ECO:0000259" key="1">
    <source>
        <dbReference type="Pfam" id="PF13369"/>
    </source>
</evidence>
<dbReference type="STRING" id="13333.U5D1F7"/>
<dbReference type="Proteomes" id="UP000017836">
    <property type="component" value="Unassembled WGS sequence"/>
</dbReference>
<proteinExistence type="predicted"/>
<dbReference type="PANTHER" id="PTHR31350">
    <property type="entry name" value="SI:DKEY-261L7.2"/>
    <property type="match status" value="1"/>
</dbReference>
<evidence type="ECO:0000313" key="3">
    <source>
        <dbReference type="Proteomes" id="UP000017836"/>
    </source>
</evidence>
<evidence type="ECO:0000313" key="2">
    <source>
        <dbReference type="EMBL" id="ERN16269.1"/>
    </source>
</evidence>
<name>U5D1F7_AMBTC</name>